<evidence type="ECO:0000256" key="7">
    <source>
        <dbReference type="RuleBase" id="RU361175"/>
    </source>
</evidence>
<keyword evidence="2 7" id="KW-0378">Hydrolase</keyword>
<evidence type="ECO:0000256" key="4">
    <source>
        <dbReference type="ARBA" id="ARBA00023277"/>
    </source>
</evidence>
<dbReference type="EC" id="3.2.1.21" evidence="7"/>
<dbReference type="EMBL" id="JAUQUB010000004">
    <property type="protein sequence ID" value="MDO7883294.1"/>
    <property type="molecule type" value="Genomic_DNA"/>
</dbReference>
<dbReference type="NCBIfam" id="TIGR03356">
    <property type="entry name" value="BGL"/>
    <property type="match status" value="1"/>
</dbReference>
<organism evidence="8 9">
    <name type="scientific">Antiquaquibacter soli</name>
    <dbReference type="NCBI Taxonomy" id="3064523"/>
    <lineage>
        <taxon>Bacteria</taxon>
        <taxon>Bacillati</taxon>
        <taxon>Actinomycetota</taxon>
        <taxon>Actinomycetes</taxon>
        <taxon>Micrococcales</taxon>
        <taxon>Microbacteriaceae</taxon>
        <taxon>Antiquaquibacter</taxon>
    </lineage>
</organism>
<dbReference type="SUPFAM" id="SSF51445">
    <property type="entry name" value="(Trans)glycosidases"/>
    <property type="match status" value="1"/>
</dbReference>
<dbReference type="Proteomes" id="UP001241072">
    <property type="component" value="Unassembled WGS sequence"/>
</dbReference>
<dbReference type="PRINTS" id="PR00131">
    <property type="entry name" value="GLHYDRLASE1"/>
</dbReference>
<accession>A0ABT9BQL5</accession>
<evidence type="ECO:0000313" key="9">
    <source>
        <dbReference type="Proteomes" id="UP001241072"/>
    </source>
</evidence>
<dbReference type="InterPro" id="IPR017853">
    <property type="entry name" value="GH"/>
</dbReference>
<protein>
    <recommendedName>
        <fullName evidence="7">Beta-glucosidase</fullName>
        <ecNumber evidence="7">3.2.1.21</ecNumber>
    </recommendedName>
</protein>
<comment type="catalytic activity">
    <reaction evidence="7">
        <text>Hydrolysis of terminal, non-reducing beta-D-glucosyl residues with release of beta-D-glucose.</text>
        <dbReference type="EC" id="3.2.1.21"/>
    </reaction>
</comment>
<dbReference type="InterPro" id="IPR017736">
    <property type="entry name" value="Glyco_hydro_1_beta-glucosidase"/>
</dbReference>
<dbReference type="Gene3D" id="3.20.20.80">
    <property type="entry name" value="Glycosidases"/>
    <property type="match status" value="1"/>
</dbReference>
<comment type="caution">
    <text evidence="8">The sequence shown here is derived from an EMBL/GenBank/DDBJ whole genome shotgun (WGS) entry which is preliminary data.</text>
</comment>
<comment type="similarity">
    <text evidence="1 7">Belongs to the glycosyl hydrolase 1 family.</text>
</comment>
<keyword evidence="9" id="KW-1185">Reference proteome</keyword>
<evidence type="ECO:0000256" key="5">
    <source>
        <dbReference type="ARBA" id="ARBA00023295"/>
    </source>
</evidence>
<evidence type="ECO:0000256" key="6">
    <source>
        <dbReference type="ARBA" id="ARBA00023326"/>
    </source>
</evidence>
<reference evidence="8 9" key="1">
    <citation type="submission" date="2023-07" db="EMBL/GenBank/DDBJ databases">
        <title>Protaetiibacter sp. nov WY-16 isolated from soil.</title>
        <authorList>
            <person name="Liu B."/>
            <person name="Wan Y."/>
        </authorList>
    </citation>
    <scope>NUCLEOTIDE SEQUENCE [LARGE SCALE GENOMIC DNA]</scope>
    <source>
        <strain evidence="8 9">WY-16</strain>
    </source>
</reference>
<dbReference type="PANTHER" id="PTHR10353">
    <property type="entry name" value="GLYCOSYL HYDROLASE"/>
    <property type="match status" value="1"/>
</dbReference>
<dbReference type="PANTHER" id="PTHR10353:SF36">
    <property type="entry name" value="LP05116P"/>
    <property type="match status" value="1"/>
</dbReference>
<evidence type="ECO:0000313" key="8">
    <source>
        <dbReference type="EMBL" id="MDO7883294.1"/>
    </source>
</evidence>
<proteinExistence type="inferred from homology"/>
<keyword evidence="3" id="KW-0136">Cellulose degradation</keyword>
<sequence length="466" mass="50838">MSWAAEPKRLAALLPDGFALGVATAATQIEGAVTAGGRGPSTWDAFAAQPGRIVDGTTPEVTTDHFHRYREDVQLMRDLGVDAYRFSIGWPRVQPDGAGPASAEGLAFYDRLVDELLEQGIRPVATLFHWDMPEPLQAAGGWMTRDTASRFADFTALAAAALGDRVDKWITLNEPTTVTLNGYALGIHAPGEQLLFGALTAVHHQLLGHGLAVQALRAASVAGEIGVTNVHSPVVPARRGFVTSQYTKVFDLVHNRIYADPVLLGRYPKVPFLARKEFRALTETDPADLAIIHQPIDFYGLNYYMPTRIAAGAPTDAATPDGDAEAMKELPFHLAEWPEYPKTGFGWPIAPQFLAESLRDYVARYGDALPPVYITEGGASFPDRVGPDGSVDDSARIEFLGDHIAAALSVEGVDLRGYFVWTLMDNWEWAAGFTERFGLVHVDFDSLERTPKASYHWLRKVIAARG</sequence>
<keyword evidence="6" id="KW-0624">Polysaccharide degradation</keyword>
<keyword evidence="4" id="KW-0119">Carbohydrate metabolism</keyword>
<gene>
    <name evidence="8" type="ORF">Q5716_13750</name>
</gene>
<name>A0ABT9BQL5_9MICO</name>
<dbReference type="RefSeq" id="WP_305003724.1">
    <property type="nucleotide sequence ID" value="NZ_JAUQUB010000004.1"/>
</dbReference>
<evidence type="ECO:0000256" key="1">
    <source>
        <dbReference type="ARBA" id="ARBA00010838"/>
    </source>
</evidence>
<keyword evidence="5 7" id="KW-0326">Glycosidase</keyword>
<evidence type="ECO:0000256" key="3">
    <source>
        <dbReference type="ARBA" id="ARBA00023001"/>
    </source>
</evidence>
<dbReference type="InterPro" id="IPR001360">
    <property type="entry name" value="Glyco_hydro_1"/>
</dbReference>
<evidence type="ECO:0000256" key="2">
    <source>
        <dbReference type="ARBA" id="ARBA00022801"/>
    </source>
</evidence>
<dbReference type="Pfam" id="PF00232">
    <property type="entry name" value="Glyco_hydro_1"/>
    <property type="match status" value="1"/>
</dbReference>
<dbReference type="GO" id="GO:0008422">
    <property type="term" value="F:beta-glucosidase activity"/>
    <property type="evidence" value="ECO:0007669"/>
    <property type="project" value="UniProtKB-EC"/>
</dbReference>